<dbReference type="EMBL" id="LKAQ01000005">
    <property type="protein sequence ID" value="OIQ48990.1"/>
    <property type="molecule type" value="Genomic_DNA"/>
</dbReference>
<evidence type="ECO:0000313" key="8">
    <source>
        <dbReference type="EMBL" id="OIQ48990.1"/>
    </source>
</evidence>
<comment type="caution">
    <text evidence="8">The sequence shown here is derived from an EMBL/GenBank/DDBJ whole genome shotgun (WGS) entry which is preliminary data.</text>
</comment>
<dbReference type="InterPro" id="IPR012795">
    <property type="entry name" value="tRNA_Ile_lys_synt_N"/>
</dbReference>
<keyword evidence="2 6" id="KW-0819">tRNA processing</keyword>
<comment type="catalytic activity">
    <reaction evidence="5 6">
        <text>cytidine(34) in tRNA(Ile2) + L-lysine + ATP = lysidine(34) in tRNA(Ile2) + AMP + diphosphate + H(+)</text>
        <dbReference type="Rhea" id="RHEA:43744"/>
        <dbReference type="Rhea" id="RHEA-COMP:10625"/>
        <dbReference type="Rhea" id="RHEA-COMP:10670"/>
        <dbReference type="ChEBI" id="CHEBI:15378"/>
        <dbReference type="ChEBI" id="CHEBI:30616"/>
        <dbReference type="ChEBI" id="CHEBI:32551"/>
        <dbReference type="ChEBI" id="CHEBI:33019"/>
        <dbReference type="ChEBI" id="CHEBI:82748"/>
        <dbReference type="ChEBI" id="CHEBI:83665"/>
        <dbReference type="ChEBI" id="CHEBI:456215"/>
        <dbReference type="EC" id="6.3.4.19"/>
    </reaction>
</comment>
<dbReference type="PANTHER" id="PTHR43033:SF1">
    <property type="entry name" value="TRNA(ILE)-LYSIDINE SYNTHASE-RELATED"/>
    <property type="match status" value="1"/>
</dbReference>
<dbReference type="GO" id="GO:0005524">
    <property type="term" value="F:ATP binding"/>
    <property type="evidence" value="ECO:0007669"/>
    <property type="project" value="UniProtKB-UniRule"/>
</dbReference>
<dbReference type="Gene3D" id="3.40.50.620">
    <property type="entry name" value="HUPs"/>
    <property type="match status" value="1"/>
</dbReference>
<comment type="subcellular location">
    <subcellularLocation>
        <location evidence="6">Cytoplasm</location>
    </subcellularLocation>
</comment>
<evidence type="ECO:0000256" key="6">
    <source>
        <dbReference type="HAMAP-Rule" id="MF_01161"/>
    </source>
</evidence>
<dbReference type="Pfam" id="PF01171">
    <property type="entry name" value="ATP_bind_3"/>
    <property type="match status" value="1"/>
</dbReference>
<evidence type="ECO:0000313" key="9">
    <source>
        <dbReference type="Proteomes" id="UP000181901"/>
    </source>
</evidence>
<evidence type="ECO:0000256" key="1">
    <source>
        <dbReference type="ARBA" id="ARBA00022598"/>
    </source>
</evidence>
<evidence type="ECO:0000256" key="5">
    <source>
        <dbReference type="ARBA" id="ARBA00048539"/>
    </source>
</evidence>
<dbReference type="GO" id="GO:0005737">
    <property type="term" value="C:cytoplasm"/>
    <property type="evidence" value="ECO:0007669"/>
    <property type="project" value="UniProtKB-SubCell"/>
</dbReference>
<reference evidence="8 9" key="1">
    <citation type="submission" date="2015-09" db="EMBL/GenBank/DDBJ databases">
        <title>Genome of Desulfovibrio dechloracetivorans BerOc1, a mercury methylating strain isolated from highly hydrocarbons and metals contaminated coastal sediments.</title>
        <authorList>
            <person name="Goni Urriza M."/>
            <person name="Gassie C."/>
            <person name="Bouchez O."/>
            <person name="Klopp C."/>
            <person name="Ranchou-Peyruse A."/>
            <person name="Remy G."/>
        </authorList>
    </citation>
    <scope>NUCLEOTIDE SEQUENCE [LARGE SCALE GENOMIC DNA]</scope>
    <source>
        <strain evidence="8 9">BerOc1</strain>
    </source>
</reference>
<dbReference type="InterPro" id="IPR012094">
    <property type="entry name" value="tRNA_Ile_lys_synt"/>
</dbReference>
<accession>A0A1J5MQV6</accession>
<keyword evidence="3 6" id="KW-0547">Nucleotide-binding</keyword>
<evidence type="ECO:0000256" key="3">
    <source>
        <dbReference type="ARBA" id="ARBA00022741"/>
    </source>
</evidence>
<comment type="domain">
    <text evidence="6">The N-terminal region contains the highly conserved SGGXDS motif, predicted to be a P-loop motif involved in ATP binding.</text>
</comment>
<organism evidence="8 9">
    <name type="scientific">Pseudodesulfovibrio hydrargyri</name>
    <dbReference type="NCBI Taxonomy" id="2125990"/>
    <lineage>
        <taxon>Bacteria</taxon>
        <taxon>Pseudomonadati</taxon>
        <taxon>Thermodesulfobacteriota</taxon>
        <taxon>Desulfovibrionia</taxon>
        <taxon>Desulfovibrionales</taxon>
        <taxon>Desulfovibrionaceae</taxon>
    </lineage>
</organism>
<dbReference type="PANTHER" id="PTHR43033">
    <property type="entry name" value="TRNA(ILE)-LYSIDINE SYNTHASE-RELATED"/>
    <property type="match status" value="1"/>
</dbReference>
<dbReference type="NCBIfam" id="TIGR02432">
    <property type="entry name" value="lysidine_TilS_N"/>
    <property type="match status" value="1"/>
</dbReference>
<dbReference type="AlphaFoldDB" id="A0A1J5MQV6"/>
<evidence type="ECO:0000259" key="7">
    <source>
        <dbReference type="Pfam" id="PF01171"/>
    </source>
</evidence>
<name>A0A1J5MQV6_9BACT</name>
<feature type="domain" description="tRNA(Ile)-lysidine/2-thiocytidine synthase N-terminal" evidence="7">
    <location>
        <begin position="43"/>
        <end position="224"/>
    </location>
</feature>
<keyword evidence="6" id="KW-0963">Cytoplasm</keyword>
<dbReference type="RefSeq" id="WP_071547412.1">
    <property type="nucleotide sequence ID" value="NZ_LKAQ01000005.1"/>
</dbReference>
<dbReference type="Proteomes" id="UP000181901">
    <property type="component" value="Unassembled WGS sequence"/>
</dbReference>
<dbReference type="HAMAP" id="MF_01161">
    <property type="entry name" value="tRNA_Ile_lys_synt"/>
    <property type="match status" value="1"/>
</dbReference>
<dbReference type="OrthoDB" id="9807403at2"/>
<dbReference type="CDD" id="cd01992">
    <property type="entry name" value="TilS_N"/>
    <property type="match status" value="1"/>
</dbReference>
<dbReference type="GO" id="GO:0032267">
    <property type="term" value="F:tRNA(Ile)-lysidine synthase activity"/>
    <property type="evidence" value="ECO:0007669"/>
    <property type="project" value="UniProtKB-EC"/>
</dbReference>
<evidence type="ECO:0000256" key="2">
    <source>
        <dbReference type="ARBA" id="ARBA00022694"/>
    </source>
</evidence>
<proteinExistence type="inferred from homology"/>
<feature type="binding site" evidence="6">
    <location>
        <begin position="48"/>
        <end position="53"/>
    </location>
    <ligand>
        <name>ATP</name>
        <dbReference type="ChEBI" id="CHEBI:30616"/>
    </ligand>
</feature>
<protein>
    <recommendedName>
        <fullName evidence="6">tRNA(Ile)-lysidine synthase</fullName>
        <ecNumber evidence="6">6.3.4.19</ecNumber>
    </recommendedName>
    <alternativeName>
        <fullName evidence="6">tRNA(Ile)-2-lysyl-cytidine synthase</fullName>
    </alternativeName>
    <alternativeName>
        <fullName evidence="6">tRNA(Ile)-lysidine synthetase</fullName>
    </alternativeName>
</protein>
<keyword evidence="4 6" id="KW-0067">ATP-binding</keyword>
<dbReference type="EC" id="6.3.4.19" evidence="6"/>
<comment type="function">
    <text evidence="6">Ligates lysine onto the cytidine present at position 34 of the AUA codon-specific tRNA(Ile) that contains the anticodon CAU, in an ATP-dependent manner. Cytidine is converted to lysidine, thus changing the amino acid specificity of the tRNA from methionine to isoleucine.</text>
</comment>
<dbReference type="SUPFAM" id="SSF52402">
    <property type="entry name" value="Adenine nucleotide alpha hydrolases-like"/>
    <property type="match status" value="1"/>
</dbReference>
<dbReference type="InterPro" id="IPR011063">
    <property type="entry name" value="TilS/TtcA_N"/>
</dbReference>
<gene>
    <name evidence="8" type="primary">tilS_2</name>
    <name evidence="6" type="synonym">tilS</name>
    <name evidence="8" type="ORF">BerOc1_03748</name>
</gene>
<evidence type="ECO:0000256" key="4">
    <source>
        <dbReference type="ARBA" id="ARBA00022840"/>
    </source>
</evidence>
<dbReference type="InterPro" id="IPR014729">
    <property type="entry name" value="Rossmann-like_a/b/a_fold"/>
</dbReference>
<dbReference type="GO" id="GO:0006400">
    <property type="term" value="P:tRNA modification"/>
    <property type="evidence" value="ECO:0007669"/>
    <property type="project" value="UniProtKB-UniRule"/>
</dbReference>
<keyword evidence="1 6" id="KW-0436">Ligase</keyword>
<comment type="similarity">
    <text evidence="6">Belongs to the tRNA(Ile)-lysidine synthase family.</text>
</comment>
<keyword evidence="9" id="KW-1185">Reference proteome</keyword>
<sequence length="336" mass="37275">MTSAPADIPQTLQDLLPKWAHFCLYAGRFVEEELGIDLDGRRVLVGLSGGVDSTALLLVLHYLSKRVDFTVGAAHLDHQLRPESAGDAAFARSLCENLGIDCVVESCDVARLAEERGVGLEEAGREARYRLYAALRESGGYDYVALGHQLDDLSEDVLMRLIRGAGWPGLSGMPGYDPLRALIRPLLLIPKSTLRAFVTHVGTGWREDASNADPTMTRNRVRNEILPLIEKENPAFWQSVARLWRIGRVEQDFWDGLESGACENLDNTRLKSLHKAERLHLYKACLDRLGPGQALADTLFKLDEAWREKRNSAVFQFPGDKTATITASGVVFSPKH</sequence>